<dbReference type="SUPFAM" id="SSF56204">
    <property type="entry name" value="Hect, E3 ligase catalytic domain"/>
    <property type="match status" value="1"/>
</dbReference>
<name>A0A139B021_GONPJ</name>
<dbReference type="GO" id="GO:0061630">
    <property type="term" value="F:ubiquitin protein ligase activity"/>
    <property type="evidence" value="ECO:0007669"/>
    <property type="project" value="UniProtKB-EC"/>
</dbReference>
<dbReference type="Pfam" id="PF00632">
    <property type="entry name" value="HECT"/>
    <property type="match status" value="1"/>
</dbReference>
<dbReference type="STRING" id="1344416.A0A139B021"/>
<feature type="compositionally biased region" description="Polar residues" evidence="7">
    <location>
        <begin position="18"/>
        <end position="27"/>
    </location>
</feature>
<proteinExistence type="predicted"/>
<evidence type="ECO:0000259" key="8">
    <source>
        <dbReference type="PROSITE" id="PS50237"/>
    </source>
</evidence>
<dbReference type="FunFam" id="3.30.2160.10:FF:000002">
    <property type="entry name" value="Putative Ubiquitin-protein ligase E3C"/>
    <property type="match status" value="1"/>
</dbReference>
<feature type="region of interest" description="Disordered" evidence="7">
    <location>
        <begin position="1"/>
        <end position="33"/>
    </location>
</feature>
<feature type="domain" description="HECT" evidence="8">
    <location>
        <begin position="108"/>
        <end position="442"/>
    </location>
</feature>
<dbReference type="InterPro" id="IPR035983">
    <property type="entry name" value="Hect_E3_ubiquitin_ligase"/>
</dbReference>
<dbReference type="Proteomes" id="UP000070544">
    <property type="component" value="Unassembled WGS sequence"/>
</dbReference>
<dbReference type="AlphaFoldDB" id="A0A139B021"/>
<evidence type="ECO:0000256" key="2">
    <source>
        <dbReference type="ARBA" id="ARBA00004906"/>
    </source>
</evidence>
<dbReference type="FunFam" id="3.30.2410.10:FF:000017">
    <property type="entry name" value="E3 ubiquitin-protein ligase UPL7"/>
    <property type="match status" value="1"/>
</dbReference>
<dbReference type="OrthoDB" id="8068875at2759"/>
<organism evidence="9 10">
    <name type="scientific">Gonapodya prolifera (strain JEL478)</name>
    <name type="common">Monoblepharis prolifera</name>
    <dbReference type="NCBI Taxonomy" id="1344416"/>
    <lineage>
        <taxon>Eukaryota</taxon>
        <taxon>Fungi</taxon>
        <taxon>Fungi incertae sedis</taxon>
        <taxon>Chytridiomycota</taxon>
        <taxon>Chytridiomycota incertae sedis</taxon>
        <taxon>Monoblepharidomycetes</taxon>
        <taxon>Monoblepharidales</taxon>
        <taxon>Gonapodyaceae</taxon>
        <taxon>Gonapodya</taxon>
    </lineage>
</organism>
<keyword evidence="4" id="KW-0808">Transferase</keyword>
<dbReference type="Gene3D" id="3.30.2410.10">
    <property type="entry name" value="Hect, E3 ligase catalytic domain"/>
    <property type="match status" value="1"/>
</dbReference>
<dbReference type="GO" id="GO:0006511">
    <property type="term" value="P:ubiquitin-dependent protein catabolic process"/>
    <property type="evidence" value="ECO:0007669"/>
    <property type="project" value="TreeGrafter"/>
</dbReference>
<evidence type="ECO:0000313" key="9">
    <source>
        <dbReference type="EMBL" id="KXS22341.1"/>
    </source>
</evidence>
<reference evidence="9 10" key="1">
    <citation type="journal article" date="2015" name="Genome Biol. Evol.">
        <title>Phylogenomic analyses indicate that early fungi evolved digesting cell walls of algal ancestors of land plants.</title>
        <authorList>
            <person name="Chang Y."/>
            <person name="Wang S."/>
            <person name="Sekimoto S."/>
            <person name="Aerts A.L."/>
            <person name="Choi C."/>
            <person name="Clum A."/>
            <person name="LaButti K.M."/>
            <person name="Lindquist E.A."/>
            <person name="Yee Ngan C."/>
            <person name="Ohm R.A."/>
            <person name="Salamov A.A."/>
            <person name="Grigoriev I.V."/>
            <person name="Spatafora J.W."/>
            <person name="Berbee M.L."/>
        </authorList>
    </citation>
    <scope>NUCLEOTIDE SEQUENCE [LARGE SCALE GENOMIC DNA]</scope>
    <source>
        <strain evidence="9 10">JEL478</strain>
    </source>
</reference>
<dbReference type="InterPro" id="IPR044611">
    <property type="entry name" value="E3A/B/C-like"/>
</dbReference>
<evidence type="ECO:0000256" key="4">
    <source>
        <dbReference type="ARBA" id="ARBA00022679"/>
    </source>
</evidence>
<dbReference type="EC" id="2.3.2.26" evidence="3"/>
<dbReference type="InterPro" id="IPR000569">
    <property type="entry name" value="HECT_dom"/>
</dbReference>
<evidence type="ECO:0000256" key="5">
    <source>
        <dbReference type="ARBA" id="ARBA00022786"/>
    </source>
</evidence>
<dbReference type="PANTHER" id="PTHR45700">
    <property type="entry name" value="UBIQUITIN-PROTEIN LIGASE E3C"/>
    <property type="match status" value="1"/>
</dbReference>
<dbReference type="GO" id="GO:0000209">
    <property type="term" value="P:protein polyubiquitination"/>
    <property type="evidence" value="ECO:0007669"/>
    <property type="project" value="InterPro"/>
</dbReference>
<dbReference type="Gene3D" id="3.30.2160.10">
    <property type="entry name" value="Hect, E3 ligase catalytic domain"/>
    <property type="match status" value="1"/>
</dbReference>
<dbReference type="PROSITE" id="PS50237">
    <property type="entry name" value="HECT"/>
    <property type="match status" value="1"/>
</dbReference>
<comment type="catalytic activity">
    <reaction evidence="1">
        <text>S-ubiquitinyl-[E2 ubiquitin-conjugating enzyme]-L-cysteine + [acceptor protein]-L-lysine = [E2 ubiquitin-conjugating enzyme]-L-cysteine + N(6)-ubiquitinyl-[acceptor protein]-L-lysine.</text>
        <dbReference type="EC" id="2.3.2.26"/>
    </reaction>
</comment>
<dbReference type="PANTHER" id="PTHR45700:SF2">
    <property type="entry name" value="UBIQUITIN-PROTEIN LIGASE E3C"/>
    <property type="match status" value="1"/>
</dbReference>
<sequence length="442" mass="50184">MGFGWGQRLNPAGIANPSPFSQSTSYTPRRDRHTPRVTILRSLPFTVPFETRVLIFRHSVARDRSSQGGDIETAMWGPDGAVVARCTVRRGREFEDGFSGLNALGSKLKKRISITFVNELGMEEAGIDGGGVFKEFLTRLSKQAFDINYGLFQATREQRLYPNPSAYARGDDQLRYLEFLGRVVGKAMYEGILVDVQFAEFFLAKWLGRQSYLDDLPSLDPELYQGMIFLKNYQGNVEDLALNLTVSEQEFGQTRNVELVRNGSQIPVTNENRIQYIYMVANYKLNFLIARQSAAFFSGLKDIVNPRWLRMFNQQELQMLLSGSSSLDIDLQDLKRNVVYAQGFDESHPTIANFWKIVERDFTPEERSLLVRFVTSCSRPPLLGFSELNPKFSIRSSGEDENRLPTASTCVNLLKLPVYKDESQMRTKLRYAINSGAGFELS</sequence>
<accession>A0A139B021</accession>
<dbReference type="EMBL" id="KQ965731">
    <property type="protein sequence ID" value="KXS22341.1"/>
    <property type="molecule type" value="Genomic_DNA"/>
</dbReference>
<dbReference type="Gene3D" id="3.90.1750.10">
    <property type="entry name" value="Hect, E3 ligase catalytic domains"/>
    <property type="match status" value="1"/>
</dbReference>
<dbReference type="CDD" id="cd00078">
    <property type="entry name" value="HECTc"/>
    <property type="match status" value="1"/>
</dbReference>
<evidence type="ECO:0000256" key="7">
    <source>
        <dbReference type="SAM" id="MobiDB-lite"/>
    </source>
</evidence>
<keyword evidence="5 6" id="KW-0833">Ubl conjugation pathway</keyword>
<feature type="active site" description="Glycyl thioester intermediate" evidence="6">
    <location>
        <position position="410"/>
    </location>
</feature>
<evidence type="ECO:0000256" key="1">
    <source>
        <dbReference type="ARBA" id="ARBA00000885"/>
    </source>
</evidence>
<evidence type="ECO:0000313" key="10">
    <source>
        <dbReference type="Proteomes" id="UP000070544"/>
    </source>
</evidence>
<evidence type="ECO:0000256" key="6">
    <source>
        <dbReference type="PROSITE-ProRule" id="PRU00104"/>
    </source>
</evidence>
<dbReference type="SMART" id="SM00119">
    <property type="entry name" value="HECTc"/>
    <property type="match status" value="1"/>
</dbReference>
<protein>
    <recommendedName>
        <fullName evidence="3">HECT-type E3 ubiquitin transferase</fullName>
        <ecNumber evidence="3">2.3.2.26</ecNumber>
    </recommendedName>
</protein>
<keyword evidence="10" id="KW-1185">Reference proteome</keyword>
<dbReference type="OMA" id="MQMGRHQ"/>
<evidence type="ECO:0000256" key="3">
    <source>
        <dbReference type="ARBA" id="ARBA00012485"/>
    </source>
</evidence>
<comment type="pathway">
    <text evidence="2">Protein modification; protein ubiquitination.</text>
</comment>
<gene>
    <name evidence="9" type="ORF">M427DRAFT_92639</name>
</gene>